<organism evidence="1 2">
    <name type="scientific">Stutzerimonas nosocomialis</name>
    <dbReference type="NCBI Taxonomy" id="1056496"/>
    <lineage>
        <taxon>Bacteria</taxon>
        <taxon>Pseudomonadati</taxon>
        <taxon>Pseudomonadota</taxon>
        <taxon>Gammaproteobacteria</taxon>
        <taxon>Pseudomonadales</taxon>
        <taxon>Pseudomonadaceae</taxon>
        <taxon>Stutzerimonas</taxon>
    </lineage>
</organism>
<name>A0A5R9QEV7_9GAMM</name>
<dbReference type="RefSeq" id="WP_138411602.1">
    <property type="nucleotide sequence ID" value="NZ_QLAG01000010.1"/>
</dbReference>
<gene>
    <name evidence="1" type="ORF">DN820_09840</name>
</gene>
<dbReference type="Proteomes" id="UP000306753">
    <property type="component" value="Unassembled WGS sequence"/>
</dbReference>
<protein>
    <submittedName>
        <fullName evidence="1">Type III secretion protein</fullName>
    </submittedName>
</protein>
<reference evidence="1 2" key="1">
    <citation type="journal article" date="2017" name="Eur. J. Clin. Microbiol. Infect. Dis.">
        <title>Uncommonly isolated clinical Pseudomonas: identification and phylogenetic assignation.</title>
        <authorList>
            <person name="Mulet M."/>
            <person name="Gomila M."/>
            <person name="Ramirez A."/>
            <person name="Cardew S."/>
            <person name="Moore E.R."/>
            <person name="Lalucat J."/>
            <person name="Garcia-Valdes E."/>
        </authorList>
    </citation>
    <scope>NUCLEOTIDE SEQUENCE [LARGE SCALE GENOMIC DNA]</scope>
    <source>
        <strain evidence="1 2">SD129</strain>
    </source>
</reference>
<dbReference type="EMBL" id="QLAG01000010">
    <property type="protein sequence ID" value="TLX63677.1"/>
    <property type="molecule type" value="Genomic_DNA"/>
</dbReference>
<evidence type="ECO:0000313" key="2">
    <source>
        <dbReference type="Proteomes" id="UP000306753"/>
    </source>
</evidence>
<dbReference type="AlphaFoldDB" id="A0A5R9QEV7"/>
<proteinExistence type="predicted"/>
<sequence length="210" mass="22552">MSAAALSQAPLRERLADPGAWLPAERLADCFGGALSPEQARELAGQPRFRPRMAQLLAEYFALASLEQALDGAPEDLQALLLSPAARARLPRLCGAVLHGATLAREIRRERVTRLQQHLGSELFTFAVTHRALGRAASVLLDVEYLVAAIDRDGDACVAAWLQTLEPAVQGWARLVLRGPAGRGPDEAKAAGIVRLAVRMLAAEDVREAP</sequence>
<comment type="caution">
    <text evidence="1">The sequence shown here is derived from an EMBL/GenBank/DDBJ whole genome shotgun (WGS) entry which is preliminary data.</text>
</comment>
<evidence type="ECO:0000313" key="1">
    <source>
        <dbReference type="EMBL" id="TLX63677.1"/>
    </source>
</evidence>
<accession>A0A5R9QEV7</accession>
<keyword evidence="2" id="KW-1185">Reference proteome</keyword>